<sequence length="376" mass="41784">MGRGGAGNTPLRRRRIGGVPPEDLLEVDKKTDGLHPPWWRRSRRRQLQLVRYDELPEYLKDNEFILSHYRAEWPIIDAALSVFSWHNETLNVWTHLGGFFLFLALTVAGLAGTAVDFTATVTTEISRSMLSSINDPLGKNCTANNFLESSRIQSSIQSQWDPAVDHHRHDQLARWPILVFMVGSMACLACSATSHLLACHSHRLNLFLWRLDYAGISIMIVSSFFPPVYYAFLCHPLPRLIYLSAITALGSLTAVAILAPAFSSPHFRPFRTALFLAMGFSGLIPAAHAIVINWDHGAAHIALLLELAMSAAYGAGAAVYVSRVPERWRPGIFDVAGHSHQIFHVFVLVGALTHYAAVTVLLNWRLSVAGSTCMYM</sequence>
<accession>A0ABR2MRN2</accession>
<keyword evidence="4 5" id="KW-0472">Membrane</keyword>
<dbReference type="EMBL" id="JBBWWR010000006">
    <property type="protein sequence ID" value="KAK8965603.1"/>
    <property type="molecule type" value="Genomic_DNA"/>
</dbReference>
<evidence type="ECO:0000256" key="4">
    <source>
        <dbReference type="ARBA" id="ARBA00023136"/>
    </source>
</evidence>
<dbReference type="Pfam" id="PF03006">
    <property type="entry name" value="HlyIII"/>
    <property type="match status" value="1"/>
</dbReference>
<feature type="transmembrane region" description="Helical" evidence="5">
    <location>
        <begin position="240"/>
        <end position="262"/>
    </location>
</feature>
<feature type="transmembrane region" description="Helical" evidence="5">
    <location>
        <begin position="342"/>
        <end position="364"/>
    </location>
</feature>
<comment type="subcellular location">
    <subcellularLocation>
        <location evidence="1">Membrane</location>
        <topology evidence="1">Multi-pass membrane protein</topology>
    </subcellularLocation>
</comment>
<feature type="transmembrane region" description="Helical" evidence="5">
    <location>
        <begin position="213"/>
        <end position="233"/>
    </location>
</feature>
<evidence type="ECO:0000256" key="2">
    <source>
        <dbReference type="ARBA" id="ARBA00022692"/>
    </source>
</evidence>
<feature type="transmembrane region" description="Helical" evidence="5">
    <location>
        <begin position="301"/>
        <end position="322"/>
    </location>
</feature>
<proteinExistence type="predicted"/>
<dbReference type="PANTHER" id="PTHR20855">
    <property type="entry name" value="ADIPOR/PROGESTIN RECEPTOR-RELATED"/>
    <property type="match status" value="1"/>
</dbReference>
<organism evidence="6 7">
    <name type="scientific">Platanthera guangdongensis</name>
    <dbReference type="NCBI Taxonomy" id="2320717"/>
    <lineage>
        <taxon>Eukaryota</taxon>
        <taxon>Viridiplantae</taxon>
        <taxon>Streptophyta</taxon>
        <taxon>Embryophyta</taxon>
        <taxon>Tracheophyta</taxon>
        <taxon>Spermatophyta</taxon>
        <taxon>Magnoliopsida</taxon>
        <taxon>Liliopsida</taxon>
        <taxon>Asparagales</taxon>
        <taxon>Orchidaceae</taxon>
        <taxon>Orchidoideae</taxon>
        <taxon>Orchideae</taxon>
        <taxon>Orchidinae</taxon>
        <taxon>Platanthera</taxon>
    </lineage>
</organism>
<feature type="transmembrane region" description="Helical" evidence="5">
    <location>
        <begin position="177"/>
        <end position="198"/>
    </location>
</feature>
<reference evidence="6 7" key="1">
    <citation type="journal article" date="2022" name="Nat. Plants">
        <title>Genomes of leafy and leafless Platanthera orchids illuminate the evolution of mycoheterotrophy.</title>
        <authorList>
            <person name="Li M.H."/>
            <person name="Liu K.W."/>
            <person name="Li Z."/>
            <person name="Lu H.C."/>
            <person name="Ye Q.L."/>
            <person name="Zhang D."/>
            <person name="Wang J.Y."/>
            <person name="Li Y.F."/>
            <person name="Zhong Z.M."/>
            <person name="Liu X."/>
            <person name="Yu X."/>
            <person name="Liu D.K."/>
            <person name="Tu X.D."/>
            <person name="Liu B."/>
            <person name="Hao Y."/>
            <person name="Liao X.Y."/>
            <person name="Jiang Y.T."/>
            <person name="Sun W.H."/>
            <person name="Chen J."/>
            <person name="Chen Y.Q."/>
            <person name="Ai Y."/>
            <person name="Zhai J.W."/>
            <person name="Wu S.S."/>
            <person name="Zhou Z."/>
            <person name="Hsiao Y.Y."/>
            <person name="Wu W.L."/>
            <person name="Chen Y.Y."/>
            <person name="Lin Y.F."/>
            <person name="Hsu J.L."/>
            <person name="Li C.Y."/>
            <person name="Wang Z.W."/>
            <person name="Zhao X."/>
            <person name="Zhong W.Y."/>
            <person name="Ma X.K."/>
            <person name="Ma L."/>
            <person name="Huang J."/>
            <person name="Chen G.Z."/>
            <person name="Huang M.Z."/>
            <person name="Huang L."/>
            <person name="Peng D.H."/>
            <person name="Luo Y.B."/>
            <person name="Zou S.Q."/>
            <person name="Chen S.P."/>
            <person name="Lan S."/>
            <person name="Tsai W.C."/>
            <person name="Van de Peer Y."/>
            <person name="Liu Z.J."/>
        </authorList>
    </citation>
    <scope>NUCLEOTIDE SEQUENCE [LARGE SCALE GENOMIC DNA]</scope>
    <source>
        <strain evidence="6">Lor288</strain>
    </source>
</reference>
<keyword evidence="2 5" id="KW-0812">Transmembrane</keyword>
<feature type="transmembrane region" description="Helical" evidence="5">
    <location>
        <begin position="274"/>
        <end position="294"/>
    </location>
</feature>
<evidence type="ECO:0000313" key="7">
    <source>
        <dbReference type="Proteomes" id="UP001412067"/>
    </source>
</evidence>
<evidence type="ECO:0000256" key="5">
    <source>
        <dbReference type="SAM" id="Phobius"/>
    </source>
</evidence>
<dbReference type="InterPro" id="IPR004254">
    <property type="entry name" value="AdipoR/HlyIII-related"/>
</dbReference>
<evidence type="ECO:0000256" key="1">
    <source>
        <dbReference type="ARBA" id="ARBA00004141"/>
    </source>
</evidence>
<dbReference type="Proteomes" id="UP001412067">
    <property type="component" value="Unassembled WGS sequence"/>
</dbReference>
<gene>
    <name evidence="6" type="ORF">KSP40_PGU014779</name>
</gene>
<name>A0ABR2MRN2_9ASPA</name>
<dbReference type="PANTHER" id="PTHR20855:SF100">
    <property type="entry name" value="HEPTAHELICAL TRANSMEMBRANE PROTEIN 2"/>
    <property type="match status" value="1"/>
</dbReference>
<protein>
    <submittedName>
        <fullName evidence="6">Uncharacterized protein</fullName>
    </submittedName>
</protein>
<keyword evidence="3 5" id="KW-1133">Transmembrane helix</keyword>
<keyword evidence="7" id="KW-1185">Reference proteome</keyword>
<comment type="caution">
    <text evidence="6">The sequence shown here is derived from an EMBL/GenBank/DDBJ whole genome shotgun (WGS) entry which is preliminary data.</text>
</comment>
<feature type="transmembrane region" description="Helical" evidence="5">
    <location>
        <begin position="99"/>
        <end position="119"/>
    </location>
</feature>
<evidence type="ECO:0000256" key="3">
    <source>
        <dbReference type="ARBA" id="ARBA00022989"/>
    </source>
</evidence>
<evidence type="ECO:0000313" key="6">
    <source>
        <dbReference type="EMBL" id="KAK8965603.1"/>
    </source>
</evidence>